<dbReference type="PANTHER" id="PTHR47199:SF2">
    <property type="entry name" value="PHOTOSYSTEM II STABILITY_ASSEMBLY FACTOR HCF136, CHLOROPLASTIC"/>
    <property type="match status" value="1"/>
</dbReference>
<dbReference type="SUPFAM" id="SSF110296">
    <property type="entry name" value="Oligoxyloglucan reducing end-specific cellobiohydrolase"/>
    <property type="match status" value="1"/>
</dbReference>
<dbReference type="InterPro" id="IPR028203">
    <property type="entry name" value="PSII_CF48-like_dom"/>
</dbReference>
<organism evidence="5 6">
    <name type="scientific">Paracidovorax wautersii</name>
    <dbReference type="NCBI Taxonomy" id="1177982"/>
    <lineage>
        <taxon>Bacteria</taxon>
        <taxon>Pseudomonadati</taxon>
        <taxon>Pseudomonadota</taxon>
        <taxon>Betaproteobacteria</taxon>
        <taxon>Burkholderiales</taxon>
        <taxon>Comamonadaceae</taxon>
        <taxon>Paracidovorax</taxon>
    </lineage>
</organism>
<gene>
    <name evidence="5" type="ORF">SAMN04489711_10590</name>
</gene>
<dbReference type="Pfam" id="PF14870">
    <property type="entry name" value="PSII_BNR"/>
    <property type="match status" value="1"/>
</dbReference>
<keyword evidence="3" id="KW-0732">Signal</keyword>
<dbReference type="Gene3D" id="2.130.10.10">
    <property type="entry name" value="YVTN repeat-like/Quinoprotein amine dehydrogenase"/>
    <property type="match status" value="2"/>
</dbReference>
<dbReference type="PANTHER" id="PTHR47199">
    <property type="entry name" value="PHOTOSYSTEM II STABILITY/ASSEMBLY FACTOR HCF136, CHLOROPLASTIC"/>
    <property type="match status" value="1"/>
</dbReference>
<evidence type="ECO:0000256" key="2">
    <source>
        <dbReference type="ARBA" id="ARBA00023276"/>
    </source>
</evidence>
<dbReference type="CDD" id="cd15482">
    <property type="entry name" value="Sialidase_non-viral"/>
    <property type="match status" value="1"/>
</dbReference>
<dbReference type="OrthoDB" id="9767885at2"/>
<keyword evidence="6" id="KW-1185">Reference proteome</keyword>
<evidence type="ECO:0000259" key="4">
    <source>
        <dbReference type="Pfam" id="PF14870"/>
    </source>
</evidence>
<proteinExistence type="predicted"/>
<reference evidence="6" key="1">
    <citation type="submission" date="2016-10" db="EMBL/GenBank/DDBJ databases">
        <authorList>
            <person name="Varghese N."/>
            <person name="Submissions S."/>
        </authorList>
    </citation>
    <scope>NUCLEOTIDE SEQUENCE [LARGE SCALE GENOMIC DNA]</scope>
    <source>
        <strain evidence="6">DSM 27981</strain>
    </source>
</reference>
<evidence type="ECO:0000256" key="1">
    <source>
        <dbReference type="ARBA" id="ARBA00022531"/>
    </source>
</evidence>
<dbReference type="GO" id="GO:0015979">
    <property type="term" value="P:photosynthesis"/>
    <property type="evidence" value="ECO:0007669"/>
    <property type="project" value="UniProtKB-KW"/>
</dbReference>
<accession>A0A1I2DBE5</accession>
<dbReference type="RefSeq" id="WP_092939335.1">
    <property type="nucleotide sequence ID" value="NZ_FONX01000005.1"/>
</dbReference>
<evidence type="ECO:0000313" key="5">
    <source>
        <dbReference type="EMBL" id="SFE77741.1"/>
    </source>
</evidence>
<name>A0A1I2DBE5_9BURK</name>
<sequence>MRSTTPPPKTLPALWLCAALALPATGGAQPAPATPPAAAAAALPATPQIAPAQLVRHASQAMLLASAHAGPRLVAVGEHGVVLLSDDGGKTHRQARSVPVDITLTAVSFADDRQGWAVGHAGAILHTSDGGETWTLQRKDLQNDRPLFAVHFFDARHGVAVGLWSLVLATDDGGATWQTVEMPVPEGARKADLNLLGLFADAKGRLFAAAEKGTVLRSDDQGRHWTYLHTGYQGSFWTGAALADGTLLAAGMRGALYRSTDDGQSWQRVDTHSQSSITALAASGRQVVGVGLDGLVLRSQDGGASFETENRPDRLGLTSVALGPQGRAVLYSRQGPVATGGGTSAQP</sequence>
<feature type="domain" description="Photosynthesis system II assembly factor Ycf48/Hcf136-like" evidence="4">
    <location>
        <begin position="97"/>
        <end position="275"/>
    </location>
</feature>
<dbReference type="EMBL" id="FONX01000005">
    <property type="protein sequence ID" value="SFE77741.1"/>
    <property type="molecule type" value="Genomic_DNA"/>
</dbReference>
<dbReference type="GO" id="GO:0009523">
    <property type="term" value="C:photosystem II"/>
    <property type="evidence" value="ECO:0007669"/>
    <property type="project" value="UniProtKB-KW"/>
</dbReference>
<feature type="signal peptide" evidence="3">
    <location>
        <begin position="1"/>
        <end position="33"/>
    </location>
</feature>
<dbReference type="STRING" id="1177982.SAMN04489711_10590"/>
<dbReference type="Proteomes" id="UP000199119">
    <property type="component" value="Unassembled WGS sequence"/>
</dbReference>
<protein>
    <recommendedName>
        <fullName evidence="4">Photosynthesis system II assembly factor Ycf48/Hcf136-like domain-containing protein</fullName>
    </recommendedName>
</protein>
<evidence type="ECO:0000313" key="6">
    <source>
        <dbReference type="Proteomes" id="UP000199119"/>
    </source>
</evidence>
<keyword evidence="2" id="KW-0604">Photosystem II</keyword>
<feature type="chain" id="PRO_5011784498" description="Photosynthesis system II assembly factor Ycf48/Hcf136-like domain-containing protein" evidence="3">
    <location>
        <begin position="34"/>
        <end position="347"/>
    </location>
</feature>
<dbReference type="AlphaFoldDB" id="A0A1I2DBE5"/>
<evidence type="ECO:0000256" key="3">
    <source>
        <dbReference type="SAM" id="SignalP"/>
    </source>
</evidence>
<keyword evidence="1" id="KW-0602">Photosynthesis</keyword>
<dbReference type="InterPro" id="IPR015943">
    <property type="entry name" value="WD40/YVTN_repeat-like_dom_sf"/>
</dbReference>